<evidence type="ECO:0000313" key="3">
    <source>
        <dbReference type="EMBL" id="GFM95217.1"/>
    </source>
</evidence>
<sequence>MQWCPQGPKCVVSFVFAPALAWARVTAVPRVSAQSGCRRFAVRWEEPWGALPWTVITGHGWRMEEVGVVPDSVTERCRSAGEAGARSCGGGWAAPRMDSGGHR</sequence>
<evidence type="ECO:0008006" key="5">
    <source>
        <dbReference type="Google" id="ProtNLM"/>
    </source>
</evidence>
<keyword evidence="2" id="KW-0732">Signal</keyword>
<name>A0A7J0BZP5_9ACTN</name>
<evidence type="ECO:0000313" key="4">
    <source>
        <dbReference type="Proteomes" id="UP000498980"/>
    </source>
</evidence>
<comment type="caution">
    <text evidence="3">The sequence shown here is derived from an EMBL/GenBank/DDBJ whole genome shotgun (WGS) entry which is preliminary data.</text>
</comment>
<protein>
    <recommendedName>
        <fullName evidence="5">Secreted protein</fullName>
    </recommendedName>
</protein>
<accession>A0A7J0BZP5</accession>
<dbReference type="AlphaFoldDB" id="A0A7J0BZP5"/>
<gene>
    <name evidence="3" type="ORF">Sfulv_00280</name>
</gene>
<organism evidence="3 4">
    <name type="scientific">Streptomyces fulvorobeus</name>
    <dbReference type="NCBI Taxonomy" id="284028"/>
    <lineage>
        <taxon>Bacteria</taxon>
        <taxon>Bacillati</taxon>
        <taxon>Actinomycetota</taxon>
        <taxon>Actinomycetes</taxon>
        <taxon>Kitasatosporales</taxon>
        <taxon>Streptomycetaceae</taxon>
        <taxon>Streptomyces</taxon>
    </lineage>
</organism>
<dbReference type="EMBL" id="BLWC01000001">
    <property type="protein sequence ID" value="GFM95217.1"/>
    <property type="molecule type" value="Genomic_DNA"/>
</dbReference>
<evidence type="ECO:0000256" key="2">
    <source>
        <dbReference type="SAM" id="SignalP"/>
    </source>
</evidence>
<proteinExistence type="predicted"/>
<evidence type="ECO:0000256" key="1">
    <source>
        <dbReference type="SAM" id="MobiDB-lite"/>
    </source>
</evidence>
<feature type="signal peptide" evidence="2">
    <location>
        <begin position="1"/>
        <end position="23"/>
    </location>
</feature>
<feature type="chain" id="PRO_5039322906" description="Secreted protein" evidence="2">
    <location>
        <begin position="24"/>
        <end position="103"/>
    </location>
</feature>
<dbReference type="Proteomes" id="UP000498980">
    <property type="component" value="Unassembled WGS sequence"/>
</dbReference>
<keyword evidence="4" id="KW-1185">Reference proteome</keyword>
<feature type="region of interest" description="Disordered" evidence="1">
    <location>
        <begin position="82"/>
        <end position="103"/>
    </location>
</feature>
<reference evidence="3 4" key="1">
    <citation type="submission" date="2020-05" db="EMBL/GenBank/DDBJ databases">
        <title>Whole genome shotgun sequence of Streptomyces fulvorobeus NBRC 15897.</title>
        <authorList>
            <person name="Komaki H."/>
            <person name="Tamura T."/>
        </authorList>
    </citation>
    <scope>NUCLEOTIDE SEQUENCE [LARGE SCALE GENOMIC DNA]</scope>
    <source>
        <strain evidence="3 4">NBRC 15897</strain>
    </source>
</reference>